<dbReference type="RefSeq" id="WP_133593494.1">
    <property type="nucleotide sequence ID" value="NZ_SNVV01000015.1"/>
</dbReference>
<dbReference type="InterPro" id="IPR021136">
    <property type="entry name" value="Flagellar_hook_control-like_C"/>
</dbReference>
<dbReference type="Gene3D" id="3.30.750.140">
    <property type="match status" value="1"/>
</dbReference>
<comment type="caution">
    <text evidence="3">The sequence shown here is derived from an EMBL/GenBank/DDBJ whole genome shotgun (WGS) entry which is preliminary data.</text>
</comment>
<dbReference type="Proteomes" id="UP000295129">
    <property type="component" value="Unassembled WGS sequence"/>
</dbReference>
<evidence type="ECO:0000313" key="3">
    <source>
        <dbReference type="EMBL" id="TDN48382.1"/>
    </source>
</evidence>
<gene>
    <name evidence="3" type="ORF">C7389_11548</name>
</gene>
<evidence type="ECO:0000259" key="2">
    <source>
        <dbReference type="Pfam" id="PF02120"/>
    </source>
</evidence>
<keyword evidence="3" id="KW-0966">Cell projection</keyword>
<protein>
    <submittedName>
        <fullName evidence="3">Flagellar hook-length control protein FliK</fullName>
    </submittedName>
</protein>
<dbReference type="OrthoDB" id="5296742at2"/>
<proteinExistence type="predicted"/>
<dbReference type="InterPro" id="IPR038610">
    <property type="entry name" value="FliK-like_C_sf"/>
</dbReference>
<evidence type="ECO:0000256" key="1">
    <source>
        <dbReference type="SAM" id="MobiDB-lite"/>
    </source>
</evidence>
<dbReference type="EMBL" id="SNVV01000015">
    <property type="protein sequence ID" value="TDN48382.1"/>
    <property type="molecule type" value="Genomic_DNA"/>
</dbReference>
<keyword evidence="4" id="KW-1185">Reference proteome</keyword>
<feature type="region of interest" description="Disordered" evidence="1">
    <location>
        <begin position="189"/>
        <end position="219"/>
    </location>
</feature>
<organism evidence="3 4">
    <name type="scientific">Azoarcus indigens</name>
    <dbReference type="NCBI Taxonomy" id="29545"/>
    <lineage>
        <taxon>Bacteria</taxon>
        <taxon>Pseudomonadati</taxon>
        <taxon>Pseudomonadota</taxon>
        <taxon>Betaproteobacteria</taxon>
        <taxon>Rhodocyclales</taxon>
        <taxon>Zoogloeaceae</taxon>
        <taxon>Azoarcus</taxon>
    </lineage>
</organism>
<feature type="domain" description="Flagellar hook-length control protein-like C-terminal" evidence="2">
    <location>
        <begin position="295"/>
        <end position="366"/>
    </location>
</feature>
<dbReference type="AlphaFoldDB" id="A0A4V3BLX7"/>
<name>A0A4V3BLX7_9RHOO</name>
<evidence type="ECO:0000313" key="4">
    <source>
        <dbReference type="Proteomes" id="UP000295129"/>
    </source>
</evidence>
<dbReference type="Pfam" id="PF02120">
    <property type="entry name" value="Flg_hook"/>
    <property type="match status" value="1"/>
</dbReference>
<feature type="compositionally biased region" description="Polar residues" evidence="1">
    <location>
        <begin position="189"/>
        <end position="198"/>
    </location>
</feature>
<accession>A0A4V3BLX7</accession>
<keyword evidence="3" id="KW-0282">Flagellum</keyword>
<keyword evidence="3" id="KW-0969">Cilium</keyword>
<reference evidence="3 4" key="1">
    <citation type="submission" date="2019-03" db="EMBL/GenBank/DDBJ databases">
        <title>Genomic Encyclopedia of Type Strains, Phase IV (KMG-IV): sequencing the most valuable type-strain genomes for metagenomic binning, comparative biology and taxonomic classification.</title>
        <authorList>
            <person name="Goeker M."/>
        </authorList>
    </citation>
    <scope>NUCLEOTIDE SEQUENCE [LARGE SCALE GENOMIC DNA]</scope>
    <source>
        <strain evidence="3 4">DSM 12121</strain>
    </source>
</reference>
<sequence length="370" mass="39094">MIPPDLAARLRMITEASFFNADQPLPGVQRAREIPASLPDLLPGQRIFATLQRVLPDGTFRALVAGQTLTLSLNQSASPGDTLELEVTQNTPRAVYAQVVGQQSAAANSNASSQPVLSQTGRLISFLLTGQPTPEPAKLAANQPLLNAPPLTGAPLTPALRQALVQSGLFYESHQSQLLSGKMDLQTLSKEPQGQVASSPLRATPGASGQPAVAASPGGEKSALERLASVFSQTSQEELAPVRTGPVADRLLPVVHQQLDALATNQYLFHGQLWPGQPFEWIIDDPRDGQGDGNDEALQEWNTTLRVTLPRLGGLEAQLHLTPAGVAVRLRAAESGAIDALENNRQSLEDALAAVDVPLTGMVVEPSDGA</sequence>